<dbReference type="InterPro" id="IPR026569">
    <property type="entry name" value="Ribosomal_bL28"/>
</dbReference>
<dbReference type="Proteomes" id="UP001168146">
    <property type="component" value="Unassembled WGS sequence"/>
</dbReference>
<evidence type="ECO:0000256" key="5">
    <source>
        <dbReference type="ARBA" id="ARBA00037226"/>
    </source>
</evidence>
<dbReference type="EMBL" id="JAUJLE010000006">
    <property type="protein sequence ID" value="KAK1013251.1"/>
    <property type="molecule type" value="Genomic_DNA"/>
</dbReference>
<dbReference type="GO" id="GO:0003735">
    <property type="term" value="F:structural constituent of ribosome"/>
    <property type="evidence" value="ECO:0007669"/>
    <property type="project" value="InterPro"/>
</dbReference>
<keyword evidence="2" id="KW-0689">Ribosomal protein</keyword>
<keyword evidence="10" id="KW-1185">Reference proteome</keyword>
<comment type="caution">
    <text evidence="7">The sequence shown here is derived from an EMBL/GenBank/DDBJ whole genome shotgun (WGS) entry which is preliminary data.</text>
</comment>
<evidence type="ECO:0000313" key="9">
    <source>
        <dbReference type="Proteomes" id="UP001168146"/>
    </source>
</evidence>
<dbReference type="PANTHER" id="PTHR13528:SF2">
    <property type="entry name" value="LARGE RIBOSOMAL SUBUNIT PROTEIN BL28M"/>
    <property type="match status" value="1"/>
</dbReference>
<evidence type="ECO:0000313" key="10">
    <source>
        <dbReference type="Proteomes" id="UP001175353"/>
    </source>
</evidence>
<dbReference type="InterPro" id="IPR034704">
    <property type="entry name" value="Ribosomal_bL28/bL31-like_sf"/>
</dbReference>
<evidence type="ECO:0000256" key="3">
    <source>
        <dbReference type="ARBA" id="ARBA00023274"/>
    </source>
</evidence>
<dbReference type="EMBL" id="JASUXU010000002">
    <property type="protein sequence ID" value="KAK0327816.1"/>
    <property type="molecule type" value="Genomic_DNA"/>
</dbReference>
<dbReference type="Proteomes" id="UP001175353">
    <property type="component" value="Unassembled WGS sequence"/>
</dbReference>
<evidence type="ECO:0000313" key="7">
    <source>
        <dbReference type="EMBL" id="KAK0327816.1"/>
    </source>
</evidence>
<organism evidence="7 9">
    <name type="scientific">Friedmanniomyces endolithicus</name>
    <dbReference type="NCBI Taxonomy" id="329885"/>
    <lineage>
        <taxon>Eukaryota</taxon>
        <taxon>Fungi</taxon>
        <taxon>Dikarya</taxon>
        <taxon>Ascomycota</taxon>
        <taxon>Pezizomycotina</taxon>
        <taxon>Dothideomycetes</taxon>
        <taxon>Dothideomycetidae</taxon>
        <taxon>Mycosphaerellales</taxon>
        <taxon>Teratosphaeriaceae</taxon>
        <taxon>Friedmanniomyces</taxon>
    </lineage>
</organism>
<feature type="region of interest" description="Disordered" evidence="6">
    <location>
        <begin position="336"/>
        <end position="370"/>
    </location>
</feature>
<reference evidence="8" key="2">
    <citation type="submission" date="2023-06" db="EMBL/GenBank/DDBJ databases">
        <title>Black Yeasts Isolated from many extreme environments.</title>
        <authorList>
            <person name="Coleine C."/>
            <person name="Stajich J.E."/>
            <person name="Selbmann L."/>
        </authorList>
    </citation>
    <scope>NUCLEOTIDE SEQUENCE</scope>
    <source>
        <strain evidence="8">CCFEE 5200</strain>
    </source>
</reference>
<dbReference type="InterPro" id="IPR037147">
    <property type="entry name" value="Ribosomal_bL28_sf"/>
</dbReference>
<dbReference type="GO" id="GO:0005762">
    <property type="term" value="C:mitochondrial large ribosomal subunit"/>
    <property type="evidence" value="ECO:0007669"/>
    <property type="project" value="TreeGrafter"/>
</dbReference>
<dbReference type="FunFam" id="2.30.170.40:FF:000003">
    <property type="entry name" value="54S ribosomal protein L24"/>
    <property type="match status" value="1"/>
</dbReference>
<dbReference type="PANTHER" id="PTHR13528">
    <property type="entry name" value="39S RIBOSOMAL PROTEIN L28, MITOCHONDRIAL"/>
    <property type="match status" value="1"/>
</dbReference>
<accession>A0AAN6G2N0</accession>
<gene>
    <name evidence="7" type="ORF">LTR82_001333</name>
    <name evidence="8" type="ORF">LTR91_001563</name>
</gene>
<comment type="function">
    <text evidence="5">Component of the mitochondrial ribosome (mitoribosome), a dedicated translation machinery responsible for the synthesis of mitochondrial genome-encoded proteins, including at least some of the essential transmembrane subunits of the mitochondrial respiratory chain. The mitoribosomes are attached to the mitochondrial inner membrane and translation products are cotranslationally integrated into the membrane.</text>
</comment>
<feature type="compositionally biased region" description="Basic and acidic residues" evidence="6">
    <location>
        <begin position="349"/>
        <end position="370"/>
    </location>
</feature>
<protein>
    <recommendedName>
        <fullName evidence="4">Large ribosomal subunit protein bL28m</fullName>
    </recommendedName>
</protein>
<reference evidence="7" key="1">
    <citation type="submission" date="2021-12" db="EMBL/GenBank/DDBJ databases">
        <title>Black yeast isolated from Biological Soil Crust.</title>
        <authorList>
            <person name="Kurbessoian T."/>
        </authorList>
    </citation>
    <scope>NUCLEOTIDE SEQUENCE</scope>
    <source>
        <strain evidence="7">CCFEE 5208</strain>
    </source>
</reference>
<name>A0AAN6G2N0_9PEZI</name>
<evidence type="ECO:0000256" key="6">
    <source>
        <dbReference type="SAM" id="MobiDB-lite"/>
    </source>
</evidence>
<evidence type="ECO:0000313" key="8">
    <source>
        <dbReference type="EMBL" id="KAK1013251.1"/>
    </source>
</evidence>
<evidence type="ECO:0000256" key="2">
    <source>
        <dbReference type="ARBA" id="ARBA00022980"/>
    </source>
</evidence>
<proteinExistence type="inferred from homology"/>
<keyword evidence="3" id="KW-0687">Ribonucleoprotein</keyword>
<evidence type="ECO:0000256" key="4">
    <source>
        <dbReference type="ARBA" id="ARBA00035269"/>
    </source>
</evidence>
<sequence length="370" mass="42388">MASLFRTPLRPRTITHYRRAFSTTPAPAISLQLEKNDPEAVADALPPYPYGPARWYKQSDLGLYGGQMIRFGNNVGKRTKNKTRRSWHPNVLTRKLFSKALDRVVQVRVVARVLRTIDKLGGLDEYLLGEKETRIKELGESGWWLRWAIMQTPGVKARFVEERRRLGLPEEVATVKGEEEVAEAQSVTEEAAELDADELVELDIEEAAEEAGELVGTDGAFQVEQPPGVKPLKFRVGPGKHLMLTADGWRRTRPDPNRLLNILKTRFSKQYEEKMLPKLEMTFTAELARQQANLEPAARLSALEEEKMLKILKRQWRLDCKGKAAVEYDEKIAKRDERKGERKLKKKEAKKEERERRAVAVLGDRHVRDS</sequence>
<evidence type="ECO:0000256" key="1">
    <source>
        <dbReference type="ARBA" id="ARBA00008760"/>
    </source>
</evidence>
<dbReference type="AlphaFoldDB" id="A0AAN6G2N0"/>
<dbReference type="Gene3D" id="2.30.170.40">
    <property type="entry name" value="Ribosomal protein L28/L24"/>
    <property type="match status" value="1"/>
</dbReference>
<comment type="similarity">
    <text evidence="1">Belongs to the bacterial ribosomal protein bL28 family.</text>
</comment>
<dbReference type="SUPFAM" id="SSF143800">
    <property type="entry name" value="L28p-like"/>
    <property type="match status" value="1"/>
</dbReference>
<dbReference type="Pfam" id="PF00830">
    <property type="entry name" value="Ribosomal_L28"/>
    <property type="match status" value="1"/>
</dbReference>